<keyword evidence="10" id="KW-1185">Reference proteome</keyword>
<dbReference type="SUPFAM" id="SSF161098">
    <property type="entry name" value="MetI-like"/>
    <property type="match status" value="2"/>
</dbReference>
<keyword evidence="4 7" id="KW-0812">Transmembrane</keyword>
<evidence type="ECO:0000256" key="2">
    <source>
        <dbReference type="ARBA" id="ARBA00022448"/>
    </source>
</evidence>
<protein>
    <submittedName>
        <fullName evidence="9">Iron ABC transporter permease</fullName>
    </submittedName>
</protein>
<accession>A0A516GXW2</accession>
<dbReference type="EMBL" id="CP041636">
    <property type="protein sequence ID" value="QDO96363.1"/>
    <property type="molecule type" value="Genomic_DNA"/>
</dbReference>
<reference evidence="9 10" key="1">
    <citation type="submission" date="2019-07" db="EMBL/GenBank/DDBJ databases">
        <title>Genome sequencing for Ferrovibrio sp. K5.</title>
        <authorList>
            <person name="Park S.-J."/>
        </authorList>
    </citation>
    <scope>NUCLEOTIDE SEQUENCE [LARGE SCALE GENOMIC DNA]</scope>
    <source>
        <strain evidence="9 10">K5</strain>
    </source>
</reference>
<evidence type="ECO:0000256" key="5">
    <source>
        <dbReference type="ARBA" id="ARBA00022989"/>
    </source>
</evidence>
<feature type="transmembrane region" description="Helical" evidence="7">
    <location>
        <begin position="595"/>
        <end position="615"/>
    </location>
</feature>
<dbReference type="RefSeq" id="WP_144067344.1">
    <property type="nucleotide sequence ID" value="NZ_CP041636.1"/>
</dbReference>
<dbReference type="CDD" id="cd06261">
    <property type="entry name" value="TM_PBP2"/>
    <property type="match status" value="2"/>
</dbReference>
<dbReference type="InterPro" id="IPR000515">
    <property type="entry name" value="MetI-like"/>
</dbReference>
<feature type="transmembrane region" description="Helical" evidence="7">
    <location>
        <begin position="96"/>
        <end position="115"/>
    </location>
</feature>
<feature type="transmembrane region" description="Helical" evidence="7">
    <location>
        <begin position="694"/>
        <end position="719"/>
    </location>
</feature>
<feature type="transmembrane region" description="Helical" evidence="7">
    <location>
        <begin position="69"/>
        <end position="87"/>
    </location>
</feature>
<dbReference type="GO" id="GO:0055085">
    <property type="term" value="P:transmembrane transport"/>
    <property type="evidence" value="ECO:0007669"/>
    <property type="project" value="InterPro"/>
</dbReference>
<sequence length="738" mass="78365">MTAATVTARPRPASQGVWNWLTLGFIGFVLLPWYALPGSGLFSLSWLYGYPSAGSASAFWQIVAQDRGWLLLPALPLLGIAAAIAVPRDAPLHGRLLVWCGAAGVALLLAQGFAIDHRGPTLGSLHLLLPLDAKQPGFGLGAALLGFAYLMLFARGLARRGFCRGDAFTVGAITLIVALIVLFVFFPVLSVLLQAFAGPPAEIMAKGFDRSIWGLGCLSSNLRCGVAWNTLFLAVIVGAGTTLLGLAFALIAVRTGFRFKPLLRLLTVLPIITPPFVIGLALVLLFGRSGAVTALMLDLFDIPRSRWIYGFTGIAIAQLLAFTPIAFLVLIGVVQGIAPSLEEAAQTLRANRWTTFRTVTWPLLRPGIANAFLLGFVESLADFGNPLVLGGSYDVLSTKIFFAIVGAAHDESRAAILAIILLVFTLGAFWVQQHWLGNRTYTTVTGKGDSGVPAPLPRSVSFICYALALPWALFTAVIYLTILFGGFVKAVGRDHSFTLSHYIAGFAIEWGAHGLIFTGSAWGSFGITLWISAISAPLTAGIGVLTAWLLTRQQFAGRRAFEFGTMLSFAIPGTVIGISYVLAFNVPPLELTGTGIILVICFIFRNMPVGVRAGIATLSQIDKSLDEASLTLGAGAAGTFRRIMLPLLRPAVVAALVYSFVRAMTAVSAIIFLVTAQYNMATAYIVGRVEAGELGLAIAYSSVLIAVMVLAIAVIQFIVGERRLGRRSIAASPLPAAG</sequence>
<feature type="transmembrane region" description="Helical" evidence="7">
    <location>
        <begin position="499"/>
        <end position="523"/>
    </location>
</feature>
<dbReference type="PROSITE" id="PS50267">
    <property type="entry name" value="NA_NEUROTRAN_SYMP_3"/>
    <property type="match status" value="1"/>
</dbReference>
<gene>
    <name evidence="9" type="ORF">FNB15_03300</name>
</gene>
<feature type="transmembrane region" description="Helical" evidence="7">
    <location>
        <begin position="265"/>
        <end position="287"/>
    </location>
</feature>
<evidence type="ECO:0000256" key="1">
    <source>
        <dbReference type="ARBA" id="ARBA00004651"/>
    </source>
</evidence>
<dbReference type="AlphaFoldDB" id="A0A516GXW2"/>
<evidence type="ECO:0000256" key="7">
    <source>
        <dbReference type="RuleBase" id="RU363032"/>
    </source>
</evidence>
<name>A0A516GXW2_9PROT</name>
<keyword evidence="3" id="KW-1003">Cell membrane</keyword>
<dbReference type="Proteomes" id="UP000317496">
    <property type="component" value="Chromosome"/>
</dbReference>
<evidence type="ECO:0000256" key="3">
    <source>
        <dbReference type="ARBA" id="ARBA00022475"/>
    </source>
</evidence>
<evidence type="ECO:0000313" key="10">
    <source>
        <dbReference type="Proteomes" id="UP000317496"/>
    </source>
</evidence>
<keyword evidence="2 7" id="KW-0813">Transport</keyword>
<keyword evidence="5 7" id="KW-1133">Transmembrane helix</keyword>
<comment type="similarity">
    <text evidence="7">Belongs to the binding-protein-dependent transport system permease family.</text>
</comment>
<evidence type="ECO:0000256" key="6">
    <source>
        <dbReference type="ARBA" id="ARBA00023136"/>
    </source>
</evidence>
<dbReference type="GO" id="GO:0005886">
    <property type="term" value="C:plasma membrane"/>
    <property type="evidence" value="ECO:0007669"/>
    <property type="project" value="UniProtKB-SubCell"/>
</dbReference>
<dbReference type="OrthoDB" id="7056428at2"/>
<feature type="transmembrane region" description="Helical" evidence="7">
    <location>
        <begin position="170"/>
        <end position="197"/>
    </location>
</feature>
<dbReference type="KEGG" id="fer:FNB15_03300"/>
<evidence type="ECO:0000256" key="4">
    <source>
        <dbReference type="ARBA" id="ARBA00022692"/>
    </source>
</evidence>
<proteinExistence type="inferred from homology"/>
<keyword evidence="6 7" id="KW-0472">Membrane</keyword>
<dbReference type="InterPro" id="IPR000175">
    <property type="entry name" value="Na/ntran_symport"/>
</dbReference>
<feature type="transmembrane region" description="Helical" evidence="7">
    <location>
        <begin position="307"/>
        <end position="338"/>
    </location>
</feature>
<dbReference type="Pfam" id="PF00528">
    <property type="entry name" value="BPD_transp_1"/>
    <property type="match status" value="2"/>
</dbReference>
<feature type="transmembrane region" description="Helical" evidence="7">
    <location>
        <begin position="460"/>
        <end position="487"/>
    </location>
</feature>
<dbReference type="PANTHER" id="PTHR30183">
    <property type="entry name" value="MOLYBDENUM TRANSPORT SYSTEM PERMEASE PROTEIN MODB"/>
    <property type="match status" value="1"/>
</dbReference>
<dbReference type="Gene3D" id="1.10.3720.10">
    <property type="entry name" value="MetI-like"/>
    <property type="match status" value="2"/>
</dbReference>
<feature type="transmembrane region" description="Helical" evidence="7">
    <location>
        <begin position="17"/>
        <end position="36"/>
    </location>
</feature>
<organism evidence="9 10">
    <name type="scientific">Ferrovibrio terrae</name>
    <dbReference type="NCBI Taxonomy" id="2594003"/>
    <lineage>
        <taxon>Bacteria</taxon>
        <taxon>Pseudomonadati</taxon>
        <taxon>Pseudomonadota</taxon>
        <taxon>Alphaproteobacteria</taxon>
        <taxon>Rhodospirillales</taxon>
        <taxon>Rhodospirillaceae</taxon>
        <taxon>Ferrovibrio</taxon>
    </lineage>
</organism>
<comment type="subcellular location">
    <subcellularLocation>
        <location evidence="1 7">Cell membrane</location>
        <topology evidence="1 7">Multi-pass membrane protein</topology>
    </subcellularLocation>
</comment>
<feature type="transmembrane region" description="Helical" evidence="7">
    <location>
        <begin position="414"/>
        <end position="431"/>
    </location>
</feature>
<dbReference type="PROSITE" id="PS50928">
    <property type="entry name" value="ABC_TM1"/>
    <property type="match status" value="2"/>
</dbReference>
<dbReference type="InterPro" id="IPR035906">
    <property type="entry name" value="MetI-like_sf"/>
</dbReference>
<feature type="domain" description="ABC transmembrane type-1" evidence="8">
    <location>
        <begin position="525"/>
        <end position="716"/>
    </location>
</feature>
<evidence type="ECO:0000313" key="9">
    <source>
        <dbReference type="EMBL" id="QDO96363.1"/>
    </source>
</evidence>
<feature type="domain" description="ABC transmembrane type-1" evidence="8">
    <location>
        <begin position="227"/>
        <end position="432"/>
    </location>
</feature>
<feature type="transmembrane region" description="Helical" evidence="7">
    <location>
        <begin position="651"/>
        <end position="674"/>
    </location>
</feature>
<feature type="transmembrane region" description="Helical" evidence="7">
    <location>
        <begin position="563"/>
        <end position="583"/>
    </location>
</feature>
<feature type="transmembrane region" description="Helical" evidence="7">
    <location>
        <begin position="135"/>
        <end position="158"/>
    </location>
</feature>
<feature type="transmembrane region" description="Helical" evidence="7">
    <location>
        <begin position="231"/>
        <end position="253"/>
    </location>
</feature>
<evidence type="ECO:0000259" key="8">
    <source>
        <dbReference type="PROSITE" id="PS50928"/>
    </source>
</evidence>
<dbReference type="PANTHER" id="PTHR30183:SF7">
    <property type="entry name" value="FERRIC TRANSPORT SYSTEM PERMEASE PROTEIN FBPB 1-RELATED"/>
    <property type="match status" value="1"/>
</dbReference>
<feature type="transmembrane region" description="Helical" evidence="7">
    <location>
        <begin position="529"/>
        <end position="551"/>
    </location>
</feature>